<dbReference type="PANTHER" id="PTHR46929">
    <property type="entry name" value="EXPRESSED PROTEIN"/>
    <property type="match status" value="1"/>
</dbReference>
<dbReference type="InterPro" id="IPR024752">
    <property type="entry name" value="Myb/SANT-like_dom"/>
</dbReference>
<evidence type="ECO:0000313" key="3">
    <source>
        <dbReference type="Proteomes" id="UP001141552"/>
    </source>
</evidence>
<sequence length="319" mass="37442">MVKGKRNSNKEKDNASRDTLLWTTDMDTVLLDAFIEEQHKGNRHDDTFTIQAYKNVLESLREQFGRHIQKSHIKNRLKTLKKYFGECKDLFHGVSGFAWNPITKLFDAIPKDNSWARKWRHTLVHNYDKLYDLCGEDRATGDFSESAKEKVRRWQREANSSQLDLNDPFENATNENEYDWQHGMPSNLENLDHFSLEYSPSINSQGISSRSSKRKAPMVELLEKQYDRVNNGIEKLKIVMKKGNEIAEKSLAILESGRPRYYKEEEIYNELEILGLYLDYVMTAYYFLSKNPGITRRSFGLPWARRMEFLIKIMNDCDG</sequence>
<organism evidence="2 3">
    <name type="scientific">Turnera subulata</name>
    <dbReference type="NCBI Taxonomy" id="218843"/>
    <lineage>
        <taxon>Eukaryota</taxon>
        <taxon>Viridiplantae</taxon>
        <taxon>Streptophyta</taxon>
        <taxon>Embryophyta</taxon>
        <taxon>Tracheophyta</taxon>
        <taxon>Spermatophyta</taxon>
        <taxon>Magnoliopsida</taxon>
        <taxon>eudicotyledons</taxon>
        <taxon>Gunneridae</taxon>
        <taxon>Pentapetalae</taxon>
        <taxon>rosids</taxon>
        <taxon>fabids</taxon>
        <taxon>Malpighiales</taxon>
        <taxon>Passifloraceae</taxon>
        <taxon>Turnera</taxon>
    </lineage>
</organism>
<dbReference type="AlphaFoldDB" id="A0A9Q0JLD5"/>
<reference evidence="2" key="2">
    <citation type="journal article" date="2023" name="Plants (Basel)">
        <title>Annotation of the Turnera subulata (Passifloraceae) Draft Genome Reveals the S-Locus Evolved after the Divergence of Turneroideae from Passifloroideae in a Stepwise Manner.</title>
        <authorList>
            <person name="Henning P.M."/>
            <person name="Roalson E.H."/>
            <person name="Mir W."/>
            <person name="McCubbin A.G."/>
            <person name="Shore J.S."/>
        </authorList>
    </citation>
    <scope>NUCLEOTIDE SEQUENCE</scope>
    <source>
        <strain evidence="2">F60SS</strain>
    </source>
</reference>
<evidence type="ECO:0000313" key="2">
    <source>
        <dbReference type="EMBL" id="KAJ4846991.1"/>
    </source>
</evidence>
<gene>
    <name evidence="2" type="ORF">Tsubulata_041917</name>
</gene>
<proteinExistence type="predicted"/>
<dbReference type="PANTHER" id="PTHR46929:SF4">
    <property type="entry name" value="MYB_SANT-LIKE DOMAIN-CONTAINING PROTEIN"/>
    <property type="match status" value="1"/>
</dbReference>
<dbReference type="Pfam" id="PF12776">
    <property type="entry name" value="Myb_DNA-bind_3"/>
    <property type="match status" value="1"/>
</dbReference>
<dbReference type="OrthoDB" id="822728at2759"/>
<keyword evidence="3" id="KW-1185">Reference proteome</keyword>
<evidence type="ECO:0000259" key="1">
    <source>
        <dbReference type="Pfam" id="PF12776"/>
    </source>
</evidence>
<comment type="caution">
    <text evidence="2">The sequence shown here is derived from an EMBL/GenBank/DDBJ whole genome shotgun (WGS) entry which is preliminary data.</text>
</comment>
<name>A0A9Q0JLD5_9ROSI</name>
<protein>
    <recommendedName>
        <fullName evidence="1">Myb/SANT-like domain-containing protein</fullName>
    </recommendedName>
</protein>
<dbReference type="EMBL" id="JAKUCV010001297">
    <property type="protein sequence ID" value="KAJ4846991.1"/>
    <property type="molecule type" value="Genomic_DNA"/>
</dbReference>
<reference evidence="2" key="1">
    <citation type="submission" date="2022-02" db="EMBL/GenBank/DDBJ databases">
        <authorList>
            <person name="Henning P.M."/>
            <person name="McCubbin A.G."/>
            <person name="Shore J.S."/>
        </authorList>
    </citation>
    <scope>NUCLEOTIDE SEQUENCE</scope>
    <source>
        <strain evidence="2">F60SS</strain>
        <tissue evidence="2">Leaves</tissue>
    </source>
</reference>
<feature type="domain" description="Myb/SANT-like" evidence="1">
    <location>
        <begin position="22"/>
        <end position="116"/>
    </location>
</feature>
<accession>A0A9Q0JLD5</accession>
<dbReference type="Proteomes" id="UP001141552">
    <property type="component" value="Unassembled WGS sequence"/>
</dbReference>